<dbReference type="FunFam" id="3.40.50.12780:FF:000012">
    <property type="entry name" value="Non-ribosomal peptide synthetase"/>
    <property type="match status" value="2"/>
</dbReference>
<evidence type="ECO:0000256" key="4">
    <source>
        <dbReference type="ARBA" id="ARBA00016743"/>
    </source>
</evidence>
<dbReference type="SMART" id="SM00823">
    <property type="entry name" value="PKS_PP"/>
    <property type="match status" value="3"/>
</dbReference>
<dbReference type="Pfam" id="PF08242">
    <property type="entry name" value="Methyltransf_12"/>
    <property type="match status" value="1"/>
</dbReference>
<dbReference type="SUPFAM" id="SSF52777">
    <property type="entry name" value="CoA-dependent acyltransferases"/>
    <property type="match status" value="4"/>
</dbReference>
<dbReference type="InterPro" id="IPR042099">
    <property type="entry name" value="ANL_N_sf"/>
</dbReference>
<dbReference type="Pfam" id="PF00550">
    <property type="entry name" value="PP-binding"/>
    <property type="match status" value="3"/>
</dbReference>
<dbReference type="InterPro" id="IPR025110">
    <property type="entry name" value="AMP-bd_C"/>
</dbReference>
<dbReference type="Gene3D" id="3.30.559.30">
    <property type="entry name" value="Nonribosomal peptide synthetase, condensation domain"/>
    <property type="match status" value="2"/>
</dbReference>
<dbReference type="PROSITE" id="PS00012">
    <property type="entry name" value="PHOSPHOPANTETHEINE"/>
    <property type="match status" value="2"/>
</dbReference>
<dbReference type="SUPFAM" id="SSF56801">
    <property type="entry name" value="Acetyl-CoA synthetase-like"/>
    <property type="match status" value="2"/>
</dbReference>
<dbReference type="GO" id="GO:0016874">
    <property type="term" value="F:ligase activity"/>
    <property type="evidence" value="ECO:0007669"/>
    <property type="project" value="UniProtKB-KW"/>
</dbReference>
<evidence type="ECO:0000313" key="11">
    <source>
        <dbReference type="EMBL" id="SMC73849.1"/>
    </source>
</evidence>
<sequence length="2365" mass="257421">MSVTHQDLRTAVADVLGLDPGDLEDTDDLVALGLDSLHAMTLAGMWRRAGTPVKFAELIERPTLADWWALLSERDSSPTQDQVEVDESEPFELALMQHAYWVGRAEGQQLGGVAAHFYHEFDGVHVDPDRLEAAVRALFARHGMLRVRILDDGRQQILAESPWPGLKVHTEPDLAELRRELSHRAMDIAAGEVFDVQLSLLPDGRTRIHVNLDMVAADALSLRVLMRDLARLYRGETLSPLEFSYPRYLGQRKAVKTDERAKQYWQDRLADLPGAPQLPAAMSTENTVVRRHRWLDPQAMRGWEQRARRAGLTPAMALAAVFAETLTAWSAEPEFLLNLPLFDREPLWPDVAGLVGDFTSSVLLAWDGRTPGSFAERASRLQDRFHADAVHSSYSGVDVLRDASRMAGEQVIAPVVYTSALGLGELFDAEVKECFGEPSWIISQGPQVWLDAQVTELNGGLLVNWDAREDAFAPGVLDAMFAAYSDLLDRLLTSDEAWSQPVTWVTGQRPQGPAAEVTSDRLHDRFFARATAEPNRTALAWGENNTRTYGELATRALAIAGALQARGVQPGDLVAVSLPKGPEQIEAVLGVLAAGAAYLPLGVDHPAARRERILATAGVKLVLDEPITAAPLDAPVAGAATDLAYVIYTSGSTGEPKGVEVSHAAAMNTIDDLIARFEITDADRTIALSALDFDLSVFDVFAPLSAGGAVVLIDEASRRDAHVWADLVRRHHVTVVNCVPALLDMLLTADGDLPLRVAIVGGDWVGTDLPKRTTARFAGLGGTTETAIHSTVCEVEDVPEGWTSVPYGTPLTNVRCRVVDALGRDCPDWVPGELWIGGASVANGYRGDPARTAEKFLTVDGIRWYRTGDQARYWPDGTIEFLGRKDFQVKVRGQRIELGEIEASLTACPGVGRAVAVVADGRIAAAVTPPVTPVQVTPSDGIAESEDGPLIAAYLTHLLGLAPSVISRFDAVAKLWRDWLHGRTPQAWREARHSTSGAWLSGIADALDARTSDLLNILKGNADPLSLLDDPVLAPEALLHALPDSASAITALAQAVADQAKVLGRPVRLAELGARSGLTAERLLAHLPADVVQYTLLDPSASHLADAADRLPGVTVRKFTGDTVDDDLRHRFDVVLSFCSLHTYPDPATGPALAALLLAPGATLWVVEQPVLLPLALISAALLEEGFRNGSPMLDTTQWTKLVAAAGLTEIESSVNGTLSHIRATRSSETIGDLTAFVAERLPTAMVPDRIAVLPKMPLTSNGKIDRPALTRMLSGQRAVATTPPATEIERRVAEVWGHVLGLSEIGRENDFFELGGDSLLATRTIGRLRAAGLNGVTLSGLFASPTVADFAKTLTWTDTVTDHRVVADVANRHEPFPATDVQRAYWIGRGSGLALGGVGTHFYSEFDGQNVDLHRLELAFGKLIERHEMLRAVFDEEGRQRILPAVPRFTIPVLDGDVDDLRDAMSHQVLNPEQWPLFDVRAVRYGDRTRIGISLDNIVLDGLSMMVVYSELDKLYNDPDVGLPPIDVSFRDYVLQVSPEPAALERAQNYWRERVPQLPPAPQLPLRIDPSTVDTPRFVRREAFLDTAKWELLKERAKNHGLTPSTVLLACYAEVLSMWSGGHAVTVNLTLFDRREVHPHINRVLGDFTSLLLAAYQPNSTWLSSARALQEQTWRDLDHRDVSAMWVMRELAKAQGAAQVGMPVVFTGALGVDDEASFDVSGAFGERVWGISQTPQVWLDLQVHETKGGLSYALDAVEELFFDGVVGEMFDALGVMLDWLTREDWDTAVPRRTYPVREKVNATGEPRGGLLHAGFFTQAEQEPGRVALIWDGGESTYGEVADRALRVAAKLRKAGVEPGELVAVSMPKGPDQITAVLGVLAAGAAYVPIGVDQPAARRDKISQDAGVRLVLQDIDDLGERLDGPLSSELAYVIYTSGSTGQPKGVEMTHAAAMNTVDDINTRYGVGPDDRVLAVSALDFDLSVYDIFGLLSVGGALVLIREDERRDPQAWLRYANEHAVTVWNTVPTLLDMLLVTGQHRSWPASLRLALVSGDWVGLDLPGRLRQTGDCHLVALGGATEAAIWSNAFDVTEVPAHWVSVPYGFPLRAQRYRVVDGQGRDCPDWVPGELWIGGAGVADGYRRDPARTAEKFVIREGARWYRTGDRGRYWPDGTLEFLGRVDHQVKVRGHRIELGEIEAALTSHPGVKDGYAIAVGEPSRRRLAAFVVPSGDIDGLTDHLRDHLPAYAVPGSVVVLDEVPLTANGKVDRAALAKLTAPETVDEQPVGETERMLVRLWLSILDEPVIGRHGHFFALGGDSLSATRLVERLRRDHGVELTLRQVFAAPTVAELAALVDDLNSMEEGTL</sequence>
<dbReference type="PROSITE" id="PS00455">
    <property type="entry name" value="AMP_BINDING"/>
    <property type="match status" value="2"/>
</dbReference>
<dbReference type="EMBL" id="FWXV01000001">
    <property type="protein sequence ID" value="SMC73849.1"/>
    <property type="molecule type" value="Genomic_DNA"/>
</dbReference>
<dbReference type="GO" id="GO:0043041">
    <property type="term" value="P:amino acid activation for nonribosomal peptide biosynthetic process"/>
    <property type="evidence" value="ECO:0007669"/>
    <property type="project" value="TreeGrafter"/>
</dbReference>
<comment type="cofactor">
    <cofactor evidence="1">
        <name>pantetheine 4'-phosphate</name>
        <dbReference type="ChEBI" id="CHEBI:47942"/>
    </cofactor>
</comment>
<reference evidence="11 12" key="1">
    <citation type="submission" date="2017-04" db="EMBL/GenBank/DDBJ databases">
        <authorList>
            <person name="Afonso C.L."/>
            <person name="Miller P.J."/>
            <person name="Scott M.A."/>
            <person name="Spackman E."/>
            <person name="Goraichik I."/>
            <person name="Dimitrov K.M."/>
            <person name="Suarez D.L."/>
            <person name="Swayne D.E."/>
        </authorList>
    </citation>
    <scope>NUCLEOTIDE SEQUENCE [LARGE SCALE GENOMIC DNA]</scope>
    <source>
        <strain evidence="11 12">DSM 43828</strain>
    </source>
</reference>
<dbReference type="SUPFAM" id="SSF53335">
    <property type="entry name" value="S-adenosyl-L-methionine-dependent methyltransferases"/>
    <property type="match status" value="1"/>
</dbReference>
<dbReference type="PANTHER" id="PTHR45527:SF10">
    <property type="entry name" value="PYOCHELIN SYNTHASE PCHF"/>
    <property type="match status" value="1"/>
</dbReference>
<keyword evidence="6" id="KW-0597">Phosphoprotein</keyword>
<evidence type="ECO:0000256" key="9">
    <source>
        <dbReference type="ARBA" id="ARBA00033440"/>
    </source>
</evidence>
<dbReference type="InterPro" id="IPR009081">
    <property type="entry name" value="PP-bd_ACP"/>
</dbReference>
<dbReference type="InterPro" id="IPR000873">
    <property type="entry name" value="AMP-dep_synth/lig_dom"/>
</dbReference>
<evidence type="ECO:0000256" key="5">
    <source>
        <dbReference type="ARBA" id="ARBA00022450"/>
    </source>
</evidence>
<dbReference type="PANTHER" id="PTHR45527">
    <property type="entry name" value="NONRIBOSOMAL PEPTIDE SYNTHETASE"/>
    <property type="match status" value="1"/>
</dbReference>
<keyword evidence="5" id="KW-0596">Phosphopantetheine</keyword>
<dbReference type="NCBIfam" id="TIGR01733">
    <property type="entry name" value="AA-adenyl-dom"/>
    <property type="match status" value="2"/>
</dbReference>
<evidence type="ECO:0000259" key="10">
    <source>
        <dbReference type="PROSITE" id="PS50075"/>
    </source>
</evidence>
<dbReference type="InterPro" id="IPR057737">
    <property type="entry name" value="Condensation_MtbB-like"/>
</dbReference>
<dbReference type="Gene3D" id="3.30.300.30">
    <property type="match status" value="3"/>
</dbReference>
<dbReference type="Proteomes" id="UP000192674">
    <property type="component" value="Unassembled WGS sequence"/>
</dbReference>
<comment type="pathway">
    <text evidence="2">Siderophore biosynthesis; mycobactin biosynthesis.</text>
</comment>
<dbReference type="GO" id="GO:0009403">
    <property type="term" value="P:toxin biosynthetic process"/>
    <property type="evidence" value="ECO:0007669"/>
    <property type="project" value="UniProtKB-ARBA"/>
</dbReference>
<dbReference type="FunFam" id="1.10.1200.10:FF:000016">
    <property type="entry name" value="Non-ribosomal peptide synthase"/>
    <property type="match status" value="1"/>
</dbReference>
<evidence type="ECO:0000256" key="1">
    <source>
        <dbReference type="ARBA" id="ARBA00001957"/>
    </source>
</evidence>
<proteinExistence type="inferred from homology"/>
<accession>A0A1Y5X9G0</accession>
<dbReference type="FunFam" id="3.30.559.10:FF:000023">
    <property type="entry name" value="Non-ribosomal peptide synthetase"/>
    <property type="match status" value="2"/>
</dbReference>
<evidence type="ECO:0000313" key="12">
    <source>
        <dbReference type="Proteomes" id="UP000192674"/>
    </source>
</evidence>
<dbReference type="InterPro" id="IPR023213">
    <property type="entry name" value="CAT-like_dom_sf"/>
</dbReference>
<gene>
    <name evidence="11" type="ORF">SAMN05661093_01807</name>
</gene>
<dbReference type="CDD" id="cd12114">
    <property type="entry name" value="A_NRPS_TlmIV_like"/>
    <property type="match status" value="1"/>
</dbReference>
<keyword evidence="7" id="KW-0436">Ligase</keyword>
<evidence type="ECO:0000256" key="8">
    <source>
        <dbReference type="ARBA" id="ARBA00022737"/>
    </source>
</evidence>
<dbReference type="FunFam" id="3.30.559.30:FF:000006">
    <property type="entry name" value="Yersiniabactin polyketide/non-ribosomal peptide synthetase"/>
    <property type="match status" value="2"/>
</dbReference>
<comment type="similarity">
    <text evidence="3">Belongs to the ATP-dependent AMP-binding enzyme family. MbtB subfamily.</text>
</comment>
<dbReference type="SUPFAM" id="SSF47336">
    <property type="entry name" value="ACP-like"/>
    <property type="match status" value="3"/>
</dbReference>
<dbReference type="Pfam" id="PF00668">
    <property type="entry name" value="Condensation"/>
    <property type="match status" value="2"/>
</dbReference>
<evidence type="ECO:0000256" key="3">
    <source>
        <dbReference type="ARBA" id="ARBA00007380"/>
    </source>
</evidence>
<dbReference type="RefSeq" id="WP_235038501.1">
    <property type="nucleotide sequence ID" value="NZ_FWXV01000001.1"/>
</dbReference>
<dbReference type="Gene3D" id="3.30.559.10">
    <property type="entry name" value="Chloramphenicol acetyltransferase-like domain"/>
    <property type="match status" value="2"/>
</dbReference>
<protein>
    <recommendedName>
        <fullName evidence="4">Phenyloxazoline synthase MbtB</fullName>
    </recommendedName>
    <alternativeName>
        <fullName evidence="9">Mycobactin synthetase protein B</fullName>
    </alternativeName>
</protein>
<dbReference type="GO" id="GO:0005737">
    <property type="term" value="C:cytoplasm"/>
    <property type="evidence" value="ECO:0007669"/>
    <property type="project" value="TreeGrafter"/>
</dbReference>
<feature type="domain" description="Carrier" evidence="10">
    <location>
        <begin position="2283"/>
        <end position="2358"/>
    </location>
</feature>
<keyword evidence="8" id="KW-0677">Repeat</keyword>
<dbReference type="PROSITE" id="PS50075">
    <property type="entry name" value="CARRIER"/>
    <property type="match status" value="3"/>
</dbReference>
<dbReference type="InterPro" id="IPR020845">
    <property type="entry name" value="AMP-binding_CS"/>
</dbReference>
<evidence type="ECO:0000256" key="7">
    <source>
        <dbReference type="ARBA" id="ARBA00022598"/>
    </source>
</evidence>
<dbReference type="InterPro" id="IPR013217">
    <property type="entry name" value="Methyltransf_12"/>
</dbReference>
<dbReference type="Pfam" id="PF00501">
    <property type="entry name" value="AMP-binding"/>
    <property type="match status" value="3"/>
</dbReference>
<dbReference type="Gene3D" id="3.40.50.150">
    <property type="entry name" value="Vaccinia Virus protein VP39"/>
    <property type="match status" value="1"/>
</dbReference>
<dbReference type="InterPro" id="IPR045851">
    <property type="entry name" value="AMP-bd_C_sf"/>
</dbReference>
<dbReference type="InterPro" id="IPR001242">
    <property type="entry name" value="Condensation_dom"/>
</dbReference>
<feature type="domain" description="Carrier" evidence="10">
    <location>
        <begin position="1284"/>
        <end position="1359"/>
    </location>
</feature>
<dbReference type="Gene3D" id="3.40.50.12780">
    <property type="entry name" value="N-terminal domain of ligase-like"/>
    <property type="match status" value="2"/>
</dbReference>
<feature type="domain" description="Carrier" evidence="10">
    <location>
        <begin position="1"/>
        <end position="75"/>
    </location>
</feature>
<keyword evidence="12" id="KW-1185">Reference proteome</keyword>
<dbReference type="GO" id="GO:0031177">
    <property type="term" value="F:phosphopantetheine binding"/>
    <property type="evidence" value="ECO:0007669"/>
    <property type="project" value="InterPro"/>
</dbReference>
<organism evidence="11 12">
    <name type="scientific">Kibdelosporangium aridum</name>
    <dbReference type="NCBI Taxonomy" id="2030"/>
    <lineage>
        <taxon>Bacteria</taxon>
        <taxon>Bacillati</taxon>
        <taxon>Actinomycetota</taxon>
        <taxon>Actinomycetes</taxon>
        <taxon>Pseudonocardiales</taxon>
        <taxon>Pseudonocardiaceae</taxon>
        <taxon>Kibdelosporangium</taxon>
    </lineage>
</organism>
<name>A0A1Y5X9G0_KIBAR</name>
<dbReference type="Pfam" id="PF13193">
    <property type="entry name" value="AMP-binding_C"/>
    <property type="match status" value="1"/>
</dbReference>
<evidence type="ECO:0000256" key="6">
    <source>
        <dbReference type="ARBA" id="ARBA00022553"/>
    </source>
</evidence>
<dbReference type="Gene3D" id="1.10.1200.10">
    <property type="entry name" value="ACP-like"/>
    <property type="match status" value="3"/>
</dbReference>
<dbReference type="GO" id="GO:0000036">
    <property type="term" value="F:acyl carrier activity"/>
    <property type="evidence" value="ECO:0007669"/>
    <property type="project" value="TreeGrafter"/>
</dbReference>
<dbReference type="InterPro" id="IPR010071">
    <property type="entry name" value="AA_adenyl_dom"/>
</dbReference>
<dbReference type="InterPro" id="IPR020806">
    <property type="entry name" value="PKS_PP-bd"/>
</dbReference>
<dbReference type="CDD" id="cd19535">
    <property type="entry name" value="Cyc_NRPS"/>
    <property type="match status" value="2"/>
</dbReference>
<evidence type="ECO:0000256" key="2">
    <source>
        <dbReference type="ARBA" id="ARBA00005102"/>
    </source>
</evidence>
<dbReference type="InterPro" id="IPR036736">
    <property type="entry name" value="ACP-like_sf"/>
</dbReference>
<dbReference type="InterPro" id="IPR029063">
    <property type="entry name" value="SAM-dependent_MTases_sf"/>
</dbReference>
<dbReference type="InterPro" id="IPR006162">
    <property type="entry name" value="Ppantetheine_attach_site"/>
</dbReference>